<proteinExistence type="evidence at transcript level"/>
<reference evidence="2" key="1">
    <citation type="journal article" date="2009" name="PLoS Genet.">
        <title>Sequencing, mapping, and analysis of 27,455 maize full-length cDNAs.</title>
        <authorList>
            <person name="Soderlund C."/>
            <person name="Descour A."/>
            <person name="Kudrna D."/>
            <person name="Bomhoff M."/>
            <person name="Boyd L."/>
            <person name="Currie J."/>
            <person name="Angelova A."/>
            <person name="Collura K."/>
            <person name="Wissotski M."/>
            <person name="Ashley E."/>
            <person name="Morrow D."/>
            <person name="Fernandes J."/>
            <person name="Walbot V."/>
            <person name="Yu Y."/>
        </authorList>
    </citation>
    <scope>NUCLEOTIDE SEQUENCE</scope>
    <source>
        <strain evidence="2">B73</strain>
    </source>
</reference>
<organism evidence="2">
    <name type="scientific">Zea mays</name>
    <name type="common">Maize</name>
    <dbReference type="NCBI Taxonomy" id="4577"/>
    <lineage>
        <taxon>Eukaryota</taxon>
        <taxon>Viridiplantae</taxon>
        <taxon>Streptophyta</taxon>
        <taxon>Embryophyta</taxon>
        <taxon>Tracheophyta</taxon>
        <taxon>Spermatophyta</taxon>
        <taxon>Magnoliopsida</taxon>
        <taxon>Liliopsida</taxon>
        <taxon>Poales</taxon>
        <taxon>Poaceae</taxon>
        <taxon>PACMAD clade</taxon>
        <taxon>Panicoideae</taxon>
        <taxon>Andropogonodae</taxon>
        <taxon>Andropogoneae</taxon>
        <taxon>Tripsacinae</taxon>
        <taxon>Zea</taxon>
    </lineage>
</organism>
<reference evidence="2" key="2">
    <citation type="submission" date="2012-06" db="EMBL/GenBank/DDBJ databases">
        <authorList>
            <person name="Yu Y."/>
            <person name="Currie J."/>
            <person name="Lomeli R."/>
            <person name="Angelova A."/>
            <person name="Collura K."/>
            <person name="Wissotski M."/>
            <person name="Campos D."/>
            <person name="Kudrna D."/>
            <person name="Golser W."/>
            <person name="Ashely E."/>
            <person name="Descour A."/>
            <person name="Fernandes J."/>
            <person name="Soderlund C."/>
            <person name="Walbot V."/>
        </authorList>
    </citation>
    <scope>NUCLEOTIDE SEQUENCE</scope>
    <source>
        <strain evidence="2">B73</strain>
    </source>
</reference>
<dbReference type="EMBL" id="BT066989">
    <property type="protein sequence ID" value="ACN33886.1"/>
    <property type="molecule type" value="mRNA"/>
</dbReference>
<evidence type="ECO:0000313" key="2">
    <source>
        <dbReference type="EMBL" id="ACN33886.1"/>
    </source>
</evidence>
<name>C0PFC0_MAIZE</name>
<accession>C0PFC0</accession>
<feature type="compositionally biased region" description="Polar residues" evidence="1">
    <location>
        <begin position="26"/>
        <end position="40"/>
    </location>
</feature>
<sequence length="61" mass="6518">MIGAQNRTLPHMAVEYRSFEDGDAGSSITGSPPWTSSDQGWRSEVPAQAMADHPTSPSSQV</sequence>
<dbReference type="AlphaFoldDB" id="C0PFC0"/>
<protein>
    <submittedName>
        <fullName evidence="2">Uncharacterized protein</fullName>
    </submittedName>
</protein>
<evidence type="ECO:0000256" key="1">
    <source>
        <dbReference type="SAM" id="MobiDB-lite"/>
    </source>
</evidence>
<feature type="region of interest" description="Disordered" evidence="1">
    <location>
        <begin position="20"/>
        <end position="61"/>
    </location>
</feature>